<keyword evidence="4" id="KW-0560">Oxidoreductase</keyword>
<evidence type="ECO:0000256" key="4">
    <source>
        <dbReference type="ARBA" id="ARBA00023002"/>
    </source>
</evidence>
<dbReference type="Gene3D" id="1.10.1060.10">
    <property type="entry name" value="Alpha-helical ferredoxin"/>
    <property type="match status" value="1"/>
</dbReference>
<comment type="similarity">
    <text evidence="1">Belongs to the HdrC family.</text>
</comment>
<evidence type="ECO:0000313" key="9">
    <source>
        <dbReference type="Proteomes" id="UP000244066"/>
    </source>
</evidence>
<evidence type="ECO:0000313" key="8">
    <source>
        <dbReference type="EMBL" id="PUA32096.1"/>
    </source>
</evidence>
<dbReference type="Pfam" id="PF02754">
    <property type="entry name" value="CCG"/>
    <property type="match status" value="2"/>
</dbReference>
<keyword evidence="6" id="KW-0411">Iron-sulfur</keyword>
<evidence type="ECO:0000256" key="6">
    <source>
        <dbReference type="ARBA" id="ARBA00023014"/>
    </source>
</evidence>
<dbReference type="InterPro" id="IPR017896">
    <property type="entry name" value="4Fe4S_Fe-S-bd"/>
</dbReference>
<dbReference type="Proteomes" id="UP000244066">
    <property type="component" value="Unassembled WGS sequence"/>
</dbReference>
<evidence type="ECO:0000259" key="7">
    <source>
        <dbReference type="PROSITE" id="PS51379"/>
    </source>
</evidence>
<dbReference type="PANTHER" id="PTHR43255">
    <property type="entry name" value="IRON-SULFUR-BINDING OXIDOREDUCTASE FADF-RELATED-RELATED"/>
    <property type="match status" value="1"/>
</dbReference>
<dbReference type="InterPro" id="IPR004017">
    <property type="entry name" value="Cys_rich_dom"/>
</dbReference>
<dbReference type="PROSITE" id="PS00198">
    <property type="entry name" value="4FE4S_FER_1"/>
    <property type="match status" value="1"/>
</dbReference>
<dbReference type="AlphaFoldDB" id="A0A2R7Y3H0"/>
<evidence type="ECO:0000256" key="1">
    <source>
        <dbReference type="ARBA" id="ARBA00007097"/>
    </source>
</evidence>
<dbReference type="InterPro" id="IPR017900">
    <property type="entry name" value="4Fe4S_Fe_S_CS"/>
</dbReference>
<protein>
    <recommendedName>
        <fullName evidence="7">4Fe-4S ferredoxin-type domain-containing protein</fullName>
    </recommendedName>
</protein>
<keyword evidence="5" id="KW-0408">Iron</keyword>
<accession>A0A2R7Y3H0</accession>
<sequence length="389" mass="42906">MLVLPKLQLEDVFACAQCGYCMKRCPVHYFLGWESESPRGKVFAIKELIKNDGRVDEKRIHRLGRLLSKRFFNCTFCGLCREVCHVEIDLLELWSRVREMLYDHGFVPENVVRLSEALRLSKNIYMMDNASRTDWVAYTGADVSFKDSAEVVYFVGCVTSFSGRVQTVAQAISSILNSANEDWTLLKDEWCCGHPLVLSGATREARALAMHNVEMVESIGAKKVVTGCPGCYLALKHEYPRLLGRKPGFEVLHSSQLLDVYMASGKLTVPKADVTLTYHDPCELGRISGVIREPRAVLQTIADALVEPEYSGKESICCGSGGLLKAVNPSLAESLARRRYGMLASTGADVIVSACPTCVQTLAQAATATQNGKRVVDISELVAEQIGLI</sequence>
<dbReference type="InterPro" id="IPR009051">
    <property type="entry name" value="Helical_ferredxn"/>
</dbReference>
<comment type="caution">
    <text evidence="8">The sequence shown here is derived from an EMBL/GenBank/DDBJ whole genome shotgun (WGS) entry which is preliminary data.</text>
</comment>
<gene>
    <name evidence="8" type="ORF">B9J98_04405</name>
</gene>
<dbReference type="PANTHER" id="PTHR43255:SF1">
    <property type="entry name" value="IRON-SULFUR-BINDING OXIDOREDUCTASE FADF-RELATED"/>
    <property type="match status" value="1"/>
</dbReference>
<dbReference type="GO" id="GO:0051539">
    <property type="term" value="F:4 iron, 4 sulfur cluster binding"/>
    <property type="evidence" value="ECO:0007669"/>
    <property type="project" value="UniProtKB-KW"/>
</dbReference>
<evidence type="ECO:0000256" key="5">
    <source>
        <dbReference type="ARBA" id="ARBA00023004"/>
    </source>
</evidence>
<dbReference type="GO" id="GO:0046872">
    <property type="term" value="F:metal ion binding"/>
    <property type="evidence" value="ECO:0007669"/>
    <property type="project" value="UniProtKB-KW"/>
</dbReference>
<name>A0A2R7Y3H0_9ARCH</name>
<dbReference type="GO" id="GO:0016491">
    <property type="term" value="F:oxidoreductase activity"/>
    <property type="evidence" value="ECO:0007669"/>
    <property type="project" value="UniProtKB-KW"/>
</dbReference>
<reference evidence="8 9" key="1">
    <citation type="submission" date="2017-04" db="EMBL/GenBank/DDBJ databases">
        <title>Draft Aigarchaeota genome from a New Zealand hot spring.</title>
        <authorList>
            <person name="Reysenbach A.-L."/>
            <person name="Donaho J.A."/>
            <person name="Gerhart J."/>
            <person name="Kelley J.F."/>
            <person name="Kouba K."/>
            <person name="Podar M."/>
            <person name="Stott M."/>
        </authorList>
    </citation>
    <scope>NUCLEOTIDE SEQUENCE [LARGE SCALE GENOMIC DNA]</scope>
    <source>
        <strain evidence="8">NZ13_MG1</strain>
    </source>
</reference>
<evidence type="ECO:0000256" key="2">
    <source>
        <dbReference type="ARBA" id="ARBA00022485"/>
    </source>
</evidence>
<feature type="domain" description="4Fe-4S ferredoxin-type" evidence="7">
    <location>
        <begin position="5"/>
        <end position="36"/>
    </location>
</feature>
<keyword evidence="2" id="KW-0004">4Fe-4S</keyword>
<keyword evidence="3" id="KW-0479">Metal-binding</keyword>
<dbReference type="InterPro" id="IPR051460">
    <property type="entry name" value="HdrC_iron-sulfur_subunit"/>
</dbReference>
<dbReference type="Pfam" id="PF13183">
    <property type="entry name" value="Fer4_8"/>
    <property type="match status" value="1"/>
</dbReference>
<evidence type="ECO:0000256" key="3">
    <source>
        <dbReference type="ARBA" id="ARBA00022723"/>
    </source>
</evidence>
<organism evidence="8 9">
    <name type="scientific">Candidatus Terraquivivens tikiterensis</name>
    <dbReference type="NCBI Taxonomy" id="1980982"/>
    <lineage>
        <taxon>Archaea</taxon>
        <taxon>Nitrososphaerota</taxon>
        <taxon>Candidatus Wolframiiraptoraceae</taxon>
        <taxon>Candidatus Terraquivivens</taxon>
    </lineage>
</organism>
<dbReference type="SUPFAM" id="SSF46548">
    <property type="entry name" value="alpha-helical ferredoxin"/>
    <property type="match status" value="1"/>
</dbReference>
<dbReference type="GO" id="GO:0005886">
    <property type="term" value="C:plasma membrane"/>
    <property type="evidence" value="ECO:0007669"/>
    <property type="project" value="TreeGrafter"/>
</dbReference>
<dbReference type="PROSITE" id="PS51379">
    <property type="entry name" value="4FE4S_FER_2"/>
    <property type="match status" value="1"/>
</dbReference>
<proteinExistence type="inferred from homology"/>
<dbReference type="EMBL" id="NDWU01000009">
    <property type="protein sequence ID" value="PUA32096.1"/>
    <property type="molecule type" value="Genomic_DNA"/>
</dbReference>